<evidence type="ECO:0000256" key="3">
    <source>
        <dbReference type="PROSITE-ProRule" id="PRU00192"/>
    </source>
</evidence>
<evidence type="ECO:0000256" key="4">
    <source>
        <dbReference type="SAM" id="MobiDB-lite"/>
    </source>
</evidence>
<dbReference type="CDD" id="cd00054">
    <property type="entry name" value="EGF_CA"/>
    <property type="match status" value="1"/>
</dbReference>
<feature type="disulfide bond" evidence="2">
    <location>
        <begin position="702"/>
        <end position="711"/>
    </location>
</feature>
<dbReference type="InterPro" id="IPR039687">
    <property type="entry name" value="NPHP1"/>
</dbReference>
<dbReference type="Pfam" id="PF00018">
    <property type="entry name" value="SH3_1"/>
    <property type="match status" value="1"/>
</dbReference>
<evidence type="ECO:0000256" key="2">
    <source>
        <dbReference type="PROSITE-ProRule" id="PRU00076"/>
    </source>
</evidence>
<dbReference type="Gene3D" id="2.30.30.40">
    <property type="entry name" value="SH3 Domains"/>
    <property type="match status" value="1"/>
</dbReference>
<keyword evidence="2" id="KW-0245">EGF-like domain</keyword>
<dbReference type="PROSITE" id="PS50002">
    <property type="entry name" value="SH3"/>
    <property type="match status" value="1"/>
</dbReference>
<dbReference type="AlphaFoldDB" id="A0A6S7GQY7"/>
<feature type="compositionally biased region" description="Basic and acidic residues" evidence="4">
    <location>
        <begin position="18"/>
        <end position="37"/>
    </location>
</feature>
<feature type="compositionally biased region" description="Acidic residues" evidence="4">
    <location>
        <begin position="39"/>
        <end position="82"/>
    </location>
</feature>
<feature type="region of interest" description="Disordered" evidence="4">
    <location>
        <begin position="1"/>
        <end position="86"/>
    </location>
</feature>
<proteinExistence type="predicted"/>
<evidence type="ECO:0000256" key="1">
    <source>
        <dbReference type="ARBA" id="ARBA00022443"/>
    </source>
</evidence>
<evidence type="ECO:0000313" key="5">
    <source>
        <dbReference type="EMBL" id="CAB3994045.1"/>
    </source>
</evidence>
<dbReference type="GO" id="GO:0005737">
    <property type="term" value="C:cytoplasm"/>
    <property type="evidence" value="ECO:0007669"/>
    <property type="project" value="TreeGrafter"/>
</dbReference>
<keyword evidence="6" id="KW-1185">Reference proteome</keyword>
<sequence>GKSSQNTKQLDSDDVEADYYKHAREDDYNLSEEKSVDVSDGEESGDEGTLQDDEGDEEVEGDIEEDEDVEDESEEEDDEDTLTSEVFKVRVLSDFDGELANDLSIKTGDILTIKEKRKDGWWLAEDAAGNIGVVPKTLVERIPNSPTQKPETDKKTTEAATDSKIKKNRSGAELWGKIKEQKVDKKTSVTDVLKAMGAMPSGFRKPTLGNLLKEEGHRIGAWVYPKLTNSNLAFRDLHWDPVESKLRNFPVRITRHCSILSARMVPRVGTGVNVISRQIHVALWDGKHILSNVHTIRTAPAEKDLMLWNVVKNPQMSIYDAEFLVRSNSQLANIGILFELTVSFIRAKTGERSDVSCGWCVLKLFQETGAPTENKNWELPLNGGTPYDSNVELDPSADTKVTGGLMQSLIKVNRQPRLVVKLAPVAKLAKEQHDLLPETVVTALQYTSFIARYREILADELVQSADCINQTDLIPDPVLTTFPRVLSQHDLMDALKISWDERAKKSLRQSMRQRDRQEKKSLFRSVYMNTVFPLLKLISLPQLVVASPEVEKMPVLTRFTKACCVVIAVLQYSASAFDTCNTDSLNMAQDLHHQRRLRSRVIESQPISKPIECHLKCMKNCRCVSYNVCNGGKLCELNSEKKSNNISLYEKSDECDYHEFSFNRQQSSGCRDDCCSTSQACLHGARCQATCMENGRRFQCICAEGQSGDRCENLARNCAFYANSSNRTHGLRVIYAPDNTPYRAFCHLGDSSSSYHFTLAFSYSVENQHLFKNQPLTNDHPVFQDAHNWEKYRLGLARMKGLRDGAAKWSLTCSYDQQGYKTRDVLTVFINKLDPLGSNNGRKCPQVQRIGVNGQSCGNCIVGIVQGGNAWHMMYHHADMCPSAVQVLPNLSCSSGLFSYFGNYNTNCLDKNFSCTSSMKATTQLWFFHKA</sequence>
<dbReference type="GO" id="GO:0005929">
    <property type="term" value="C:cilium"/>
    <property type="evidence" value="ECO:0007669"/>
    <property type="project" value="TreeGrafter"/>
</dbReference>
<feature type="disulfide bond" evidence="2">
    <location>
        <begin position="681"/>
        <end position="691"/>
    </location>
</feature>
<dbReference type="GO" id="GO:0090251">
    <property type="term" value="P:protein localization involved in establishment of planar polarity"/>
    <property type="evidence" value="ECO:0007669"/>
    <property type="project" value="TreeGrafter"/>
</dbReference>
<dbReference type="PANTHER" id="PTHR15176:SF1">
    <property type="entry name" value="NEPHROCYSTIN-1"/>
    <property type="match status" value="1"/>
</dbReference>
<keyword evidence="1 3" id="KW-0728">SH3 domain</keyword>
<evidence type="ECO:0000313" key="6">
    <source>
        <dbReference type="Proteomes" id="UP001152795"/>
    </source>
</evidence>
<dbReference type="SMART" id="SM00326">
    <property type="entry name" value="SH3"/>
    <property type="match status" value="1"/>
</dbReference>
<dbReference type="InterPro" id="IPR036028">
    <property type="entry name" value="SH3-like_dom_sf"/>
</dbReference>
<dbReference type="InterPro" id="IPR001452">
    <property type="entry name" value="SH3_domain"/>
</dbReference>
<reference evidence="5" key="1">
    <citation type="submission" date="2020-04" db="EMBL/GenBank/DDBJ databases">
        <authorList>
            <person name="Alioto T."/>
            <person name="Alioto T."/>
            <person name="Gomez Garrido J."/>
        </authorList>
    </citation>
    <scope>NUCLEOTIDE SEQUENCE</scope>
    <source>
        <strain evidence="5">A484AB</strain>
    </source>
</reference>
<comment type="caution">
    <text evidence="2">Lacks conserved residue(s) required for the propagation of feature annotation.</text>
</comment>
<name>A0A6S7GQY7_PARCT</name>
<protein>
    <submittedName>
        <fullName evidence="5">Nephrocystin-1 isoform X1</fullName>
    </submittedName>
</protein>
<comment type="caution">
    <text evidence="5">The sequence shown here is derived from an EMBL/GenBank/DDBJ whole genome shotgun (WGS) entry which is preliminary data.</text>
</comment>
<organism evidence="5 6">
    <name type="scientific">Paramuricea clavata</name>
    <name type="common">Red gorgonian</name>
    <name type="synonym">Violescent sea-whip</name>
    <dbReference type="NCBI Taxonomy" id="317549"/>
    <lineage>
        <taxon>Eukaryota</taxon>
        <taxon>Metazoa</taxon>
        <taxon>Cnidaria</taxon>
        <taxon>Anthozoa</taxon>
        <taxon>Octocorallia</taxon>
        <taxon>Malacalcyonacea</taxon>
        <taxon>Plexauridae</taxon>
        <taxon>Paramuricea</taxon>
    </lineage>
</organism>
<dbReference type="SUPFAM" id="SSF50044">
    <property type="entry name" value="SH3-domain"/>
    <property type="match status" value="1"/>
</dbReference>
<accession>A0A6S7GQY7</accession>
<dbReference type="PROSITE" id="PS50948">
    <property type="entry name" value="PAN"/>
    <property type="match status" value="1"/>
</dbReference>
<dbReference type="PROSITE" id="PS00022">
    <property type="entry name" value="EGF_1"/>
    <property type="match status" value="1"/>
</dbReference>
<dbReference type="OrthoDB" id="6020635at2759"/>
<feature type="region of interest" description="Disordered" evidence="4">
    <location>
        <begin position="141"/>
        <end position="165"/>
    </location>
</feature>
<gene>
    <name evidence="5" type="ORF">PACLA_8A028439</name>
</gene>
<dbReference type="PROSITE" id="PS50026">
    <property type="entry name" value="EGF_3"/>
    <property type="match status" value="1"/>
</dbReference>
<feature type="compositionally biased region" description="Basic and acidic residues" evidence="4">
    <location>
        <begin position="150"/>
        <end position="165"/>
    </location>
</feature>
<keyword evidence="2" id="KW-1015">Disulfide bond</keyword>
<dbReference type="InterPro" id="IPR003609">
    <property type="entry name" value="Pan_app"/>
</dbReference>
<dbReference type="InterPro" id="IPR000742">
    <property type="entry name" value="EGF"/>
</dbReference>
<dbReference type="PANTHER" id="PTHR15176">
    <property type="entry name" value="NEPHROCYSTIN"/>
    <property type="match status" value="1"/>
</dbReference>
<dbReference type="EMBL" id="CACRXK020002381">
    <property type="protein sequence ID" value="CAB3994045.1"/>
    <property type="molecule type" value="Genomic_DNA"/>
</dbReference>
<feature type="non-terminal residue" evidence="5">
    <location>
        <position position="1"/>
    </location>
</feature>
<dbReference type="Proteomes" id="UP001152795">
    <property type="component" value="Unassembled WGS sequence"/>
</dbReference>